<keyword evidence="3" id="KW-1185">Reference proteome</keyword>
<reference evidence="2 3" key="1">
    <citation type="journal article" date="2012" name="J. Bacteriol.">
        <title>Genome sequence of "Candidatus Nitrosopumilus salaria" BD31, an ammonia-oxidizing archaeon from the San Francisco Bay estuary.</title>
        <authorList>
            <person name="Mosier A.C."/>
            <person name="Allen E.E."/>
            <person name="Kim M."/>
            <person name="Ferriera S."/>
            <person name="Francis C.A."/>
        </authorList>
    </citation>
    <scope>NUCLEOTIDE SEQUENCE [LARGE SCALE GENOMIC DNA]</scope>
    <source>
        <strain evidence="2 3">BD31</strain>
    </source>
</reference>
<name>I3D4T1_9ARCH</name>
<comment type="caution">
    <text evidence="2">The sequence shown here is derived from an EMBL/GenBank/DDBJ whole genome shotgun (WGS) entry which is preliminary data.</text>
</comment>
<accession>I3D4T1</accession>
<feature type="compositionally biased region" description="Acidic residues" evidence="1">
    <location>
        <begin position="45"/>
        <end position="54"/>
    </location>
</feature>
<dbReference type="EMBL" id="AEXL02000024">
    <property type="protein sequence ID" value="EIJ66724.1"/>
    <property type="molecule type" value="Genomic_DNA"/>
</dbReference>
<proteinExistence type="predicted"/>
<gene>
    <name evidence="2" type="ORF">BD31_I1213</name>
</gene>
<feature type="region of interest" description="Disordered" evidence="1">
    <location>
        <begin position="34"/>
        <end position="54"/>
    </location>
</feature>
<evidence type="ECO:0000256" key="1">
    <source>
        <dbReference type="SAM" id="MobiDB-lite"/>
    </source>
</evidence>
<sequence length="54" mass="6200">MDCIQCGETFFGDNIKFCSLKCYREYLSLKKIPKNTESDSSNTESSDDDYSLKT</sequence>
<evidence type="ECO:0000313" key="2">
    <source>
        <dbReference type="EMBL" id="EIJ66724.1"/>
    </source>
</evidence>
<evidence type="ECO:0000313" key="3">
    <source>
        <dbReference type="Proteomes" id="UP000003423"/>
    </source>
</evidence>
<protein>
    <submittedName>
        <fullName evidence="2">Uncharacterized protein</fullName>
    </submittedName>
</protein>
<organism evidence="2 3">
    <name type="scientific">Candidatus Nitrosopumilus salarius BD31</name>
    <dbReference type="NCBI Taxonomy" id="859350"/>
    <lineage>
        <taxon>Archaea</taxon>
        <taxon>Nitrososphaerota</taxon>
        <taxon>Nitrososphaeria</taxon>
        <taxon>Nitrosopumilales</taxon>
        <taxon>Nitrosopumilaceae</taxon>
        <taxon>Nitrosopumilus</taxon>
    </lineage>
</organism>
<dbReference type="Proteomes" id="UP000003423">
    <property type="component" value="Unassembled WGS sequence"/>
</dbReference>
<dbReference type="AlphaFoldDB" id="I3D4T1"/>